<evidence type="ECO:0000256" key="3">
    <source>
        <dbReference type="ARBA" id="ARBA00022692"/>
    </source>
</evidence>
<evidence type="ECO:0000313" key="8">
    <source>
        <dbReference type="EMBL" id="CAG5108050.1"/>
    </source>
</evidence>
<evidence type="ECO:0000256" key="2">
    <source>
        <dbReference type="ARBA" id="ARBA00006665"/>
    </source>
</evidence>
<name>A0ABN7T067_OIKDI</name>
<protein>
    <submittedName>
        <fullName evidence="8">Oidioi.mRNA.OKI2018_I69.chr1.g3613.t1.cds</fullName>
    </submittedName>
</protein>
<sequence length="609" mass="67554">MEEMKAVKKQPERLKHYDEGDSSGSESDSNSSSTNSEASFNDEKCSCTFGCDCLLGPKSCRLCCGCLPAINESTGTKLMYSIFLIIFTVLATVLSSSKVVELIRENEALQGFCDQTATEITCDEIFSTTGVYIIFLSLGMFFFVLLLLTIGIKNSSQSRASIHNGFWFWKLVILVAIVVGMGYTMFFHLNSDAVDLFLEIWMWTGVVTATLFIFWQMIVYVNFASQLSSSWEKAATNASSTCWKVSWYSLIWLLSALVLGVTGFCFYIMSQVFTDSPSGANGAQDTDNISIDLDIDLNNCSINRWFIVASGLACIFLLLISLLPCGSRAPDRNSTRGVLQSALIIGYIMYLTFSNGSQLFYRSTVYAQAAIKYELPVVETTTAAVSNVTVATNQSVSTQPDDGLCYERCMVIPDHLIFPSFPDYIKDIANDINTKCNLNNSASQNKLAMIFNYFVIALTLFLAIYAAMNSSEVTGKSKVESPMFCFCYGETEIPEIKKMRLDGQKIIPDDREKITYSYWAFHLIFIGASMFLMMTITNWFVPQNDLEANFAQGENAVTFWIKAGTTVIIVGVYIGALVAPLFCPKSFFSHQLEGNAGTTTKAQLLPVHL</sequence>
<proteinExistence type="inferred from homology"/>
<dbReference type="PANTHER" id="PTHR10383">
    <property type="entry name" value="SERINE INCORPORATOR"/>
    <property type="match status" value="1"/>
</dbReference>
<keyword evidence="4 7" id="KW-1133">Transmembrane helix</keyword>
<feature type="transmembrane region" description="Helical" evidence="7">
    <location>
        <begin position="164"/>
        <end position="188"/>
    </location>
</feature>
<keyword evidence="3 7" id="KW-0812">Transmembrane</keyword>
<dbReference type="Proteomes" id="UP001158576">
    <property type="component" value="Chromosome 1"/>
</dbReference>
<feature type="transmembrane region" description="Helical" evidence="7">
    <location>
        <begin position="305"/>
        <end position="325"/>
    </location>
</feature>
<evidence type="ECO:0000256" key="6">
    <source>
        <dbReference type="SAM" id="MobiDB-lite"/>
    </source>
</evidence>
<gene>
    <name evidence="8" type="ORF">OKIOD_LOCUS12378</name>
</gene>
<feature type="transmembrane region" description="Helical" evidence="7">
    <location>
        <begin position="337"/>
        <end position="353"/>
    </location>
</feature>
<feature type="transmembrane region" description="Helical" evidence="7">
    <location>
        <begin position="200"/>
        <end position="224"/>
    </location>
</feature>
<reference evidence="8 9" key="1">
    <citation type="submission" date="2021-04" db="EMBL/GenBank/DDBJ databases">
        <authorList>
            <person name="Bliznina A."/>
        </authorList>
    </citation>
    <scope>NUCLEOTIDE SEQUENCE [LARGE SCALE GENOMIC DNA]</scope>
</reference>
<evidence type="ECO:0000256" key="5">
    <source>
        <dbReference type="ARBA" id="ARBA00023136"/>
    </source>
</evidence>
<feature type="transmembrane region" description="Helical" evidence="7">
    <location>
        <begin position="78"/>
        <end position="97"/>
    </location>
</feature>
<feature type="compositionally biased region" description="Basic and acidic residues" evidence="6">
    <location>
        <begin position="1"/>
        <end position="19"/>
    </location>
</feature>
<feature type="transmembrane region" description="Helical" evidence="7">
    <location>
        <begin position="447"/>
        <end position="468"/>
    </location>
</feature>
<feature type="transmembrane region" description="Helical" evidence="7">
    <location>
        <begin position="245"/>
        <end position="269"/>
    </location>
</feature>
<feature type="transmembrane region" description="Helical" evidence="7">
    <location>
        <begin position="560"/>
        <end position="583"/>
    </location>
</feature>
<dbReference type="EMBL" id="OU015566">
    <property type="protein sequence ID" value="CAG5108050.1"/>
    <property type="molecule type" value="Genomic_DNA"/>
</dbReference>
<feature type="region of interest" description="Disordered" evidence="6">
    <location>
        <begin position="1"/>
        <end position="35"/>
    </location>
</feature>
<organism evidence="8 9">
    <name type="scientific">Oikopleura dioica</name>
    <name type="common">Tunicate</name>
    <dbReference type="NCBI Taxonomy" id="34765"/>
    <lineage>
        <taxon>Eukaryota</taxon>
        <taxon>Metazoa</taxon>
        <taxon>Chordata</taxon>
        <taxon>Tunicata</taxon>
        <taxon>Appendicularia</taxon>
        <taxon>Copelata</taxon>
        <taxon>Oikopleuridae</taxon>
        <taxon>Oikopleura</taxon>
    </lineage>
</organism>
<keyword evidence="9" id="KW-1185">Reference proteome</keyword>
<keyword evidence="5 7" id="KW-0472">Membrane</keyword>
<evidence type="ECO:0000256" key="1">
    <source>
        <dbReference type="ARBA" id="ARBA00004141"/>
    </source>
</evidence>
<comment type="subcellular location">
    <subcellularLocation>
        <location evidence="1">Membrane</location>
        <topology evidence="1">Multi-pass membrane protein</topology>
    </subcellularLocation>
</comment>
<feature type="compositionally biased region" description="Low complexity" evidence="6">
    <location>
        <begin position="22"/>
        <end position="35"/>
    </location>
</feature>
<feature type="transmembrane region" description="Helical" evidence="7">
    <location>
        <begin position="518"/>
        <end position="540"/>
    </location>
</feature>
<feature type="transmembrane region" description="Helical" evidence="7">
    <location>
        <begin position="131"/>
        <end position="152"/>
    </location>
</feature>
<evidence type="ECO:0000256" key="4">
    <source>
        <dbReference type="ARBA" id="ARBA00022989"/>
    </source>
</evidence>
<dbReference type="PANTHER" id="PTHR10383:SF48">
    <property type="entry name" value="SERINE INCORPORATOR 1-LIKE"/>
    <property type="match status" value="1"/>
</dbReference>
<dbReference type="Pfam" id="PF03348">
    <property type="entry name" value="Serinc"/>
    <property type="match status" value="3"/>
</dbReference>
<accession>A0ABN7T067</accession>
<comment type="similarity">
    <text evidence="2">Belongs to the TDE1 family.</text>
</comment>
<evidence type="ECO:0000256" key="7">
    <source>
        <dbReference type="SAM" id="Phobius"/>
    </source>
</evidence>
<dbReference type="InterPro" id="IPR005016">
    <property type="entry name" value="TDE1/TMS"/>
</dbReference>
<evidence type="ECO:0000313" key="9">
    <source>
        <dbReference type="Proteomes" id="UP001158576"/>
    </source>
</evidence>